<dbReference type="PANTHER" id="PTHR24543:SF325">
    <property type="entry name" value="F5_8 TYPE C DOMAIN-CONTAINING PROTEIN"/>
    <property type="match status" value="1"/>
</dbReference>
<dbReference type="OrthoDB" id="6071166at2759"/>
<organism evidence="3 4">
    <name type="scientific">Patiria miniata</name>
    <name type="common">Bat star</name>
    <name type="synonym">Asterina miniata</name>
    <dbReference type="NCBI Taxonomy" id="46514"/>
    <lineage>
        <taxon>Eukaryota</taxon>
        <taxon>Metazoa</taxon>
        <taxon>Echinodermata</taxon>
        <taxon>Eleutherozoa</taxon>
        <taxon>Asterozoa</taxon>
        <taxon>Asteroidea</taxon>
        <taxon>Valvatacea</taxon>
        <taxon>Valvatida</taxon>
        <taxon>Asterinidae</taxon>
        <taxon>Patiria</taxon>
    </lineage>
</organism>
<name>A0A914AMY2_PATMI</name>
<evidence type="ECO:0000256" key="1">
    <source>
        <dbReference type="SAM" id="SignalP"/>
    </source>
</evidence>
<dbReference type="PANTHER" id="PTHR24543">
    <property type="entry name" value="MULTICOPPER OXIDASE-RELATED"/>
    <property type="match status" value="1"/>
</dbReference>
<dbReference type="Proteomes" id="UP000887568">
    <property type="component" value="Unplaced"/>
</dbReference>
<protein>
    <recommendedName>
        <fullName evidence="2">F5/8 type C domain-containing protein</fullName>
    </recommendedName>
</protein>
<feature type="chain" id="PRO_5037502165" description="F5/8 type C domain-containing protein" evidence="1">
    <location>
        <begin position="34"/>
        <end position="225"/>
    </location>
</feature>
<dbReference type="SUPFAM" id="SSF49785">
    <property type="entry name" value="Galactose-binding domain-like"/>
    <property type="match status" value="1"/>
</dbReference>
<accession>A0A914AMY2</accession>
<keyword evidence="4" id="KW-1185">Reference proteome</keyword>
<feature type="signal peptide" evidence="1">
    <location>
        <begin position="1"/>
        <end position="33"/>
    </location>
</feature>
<evidence type="ECO:0000313" key="3">
    <source>
        <dbReference type="EnsemblMetazoa" id="XP_038064789.1"/>
    </source>
</evidence>
<dbReference type="Pfam" id="PF00754">
    <property type="entry name" value="F5_F8_type_C"/>
    <property type="match status" value="1"/>
</dbReference>
<dbReference type="Gene3D" id="2.60.120.260">
    <property type="entry name" value="Galactose-binding domain-like"/>
    <property type="match status" value="1"/>
</dbReference>
<dbReference type="GeneID" id="119735157"/>
<evidence type="ECO:0000259" key="2">
    <source>
        <dbReference type="PROSITE" id="PS50022"/>
    </source>
</evidence>
<reference evidence="3" key="1">
    <citation type="submission" date="2022-11" db="UniProtKB">
        <authorList>
            <consortium name="EnsemblMetazoa"/>
        </authorList>
    </citation>
    <scope>IDENTIFICATION</scope>
</reference>
<dbReference type="InterPro" id="IPR000421">
    <property type="entry name" value="FA58C"/>
</dbReference>
<evidence type="ECO:0000313" key="4">
    <source>
        <dbReference type="Proteomes" id="UP000887568"/>
    </source>
</evidence>
<proteinExistence type="predicted"/>
<sequence length="225" mass="24750">MAAISMATVQMSSVLRALITVLGVLPGMTYGHACWIGQEPDLASNHLRWALPAAGAAGCQCTDMKLGGVNQIQPRQPLHVQHVDAPLGLHAVKKELNCTGKEMCVPEGPLGMGDRRVPNDHITASSQYNWVDHAPWKARLTTDGTFSVWCNKPRTDPVPWIQVDFARDLYVTGLVIQGRSLYNQYVMSYELALSRDGEIWQPLTNADGTARRFISNEDSVNISSH</sequence>
<dbReference type="AlphaFoldDB" id="A0A914AMY2"/>
<dbReference type="InterPro" id="IPR008979">
    <property type="entry name" value="Galactose-bd-like_sf"/>
</dbReference>
<dbReference type="EnsemblMetazoa" id="XM_038208861.1">
    <property type="protein sequence ID" value="XP_038064789.1"/>
    <property type="gene ID" value="LOC119735157"/>
</dbReference>
<feature type="domain" description="F5/8 type C" evidence="2">
    <location>
        <begin position="104"/>
        <end position="225"/>
    </location>
</feature>
<dbReference type="PROSITE" id="PS50022">
    <property type="entry name" value="FA58C_3"/>
    <property type="match status" value="1"/>
</dbReference>
<keyword evidence="1" id="KW-0732">Signal</keyword>
<dbReference type="RefSeq" id="XP_038064789.1">
    <property type="nucleotide sequence ID" value="XM_038208861.1"/>
</dbReference>